<dbReference type="EMBL" id="CP002503">
    <property type="protein sequence ID" value="AET41224.1"/>
    <property type="molecule type" value="Genomic_DNA"/>
</dbReference>
<dbReference type="InterPro" id="IPR002589">
    <property type="entry name" value="Macro_dom"/>
</dbReference>
<dbReference type="OrthoDB" id="6082470at2759"/>
<feature type="domain" description="Macro" evidence="1">
    <location>
        <begin position="58"/>
        <end position="258"/>
    </location>
</feature>
<dbReference type="AlphaFoldDB" id="G8JWK9"/>
<dbReference type="PROSITE" id="PS51154">
    <property type="entry name" value="MACRO"/>
    <property type="match status" value="1"/>
</dbReference>
<sequence>MIKTGLRVEEMGTKDVGGSVESDSLRLEQEEEVVVMGLKFILVDQNVGVCRGWRRWLSEANSNVEVRNCALDQAFGKDDNEDGFGVRRAIVSPGNSFGYLGGGFDLGIQEFFGGLEFEGYVREHLGFRYRPVGQTSVIPLSKRFEKKGFKYLIHAPTVVTPIFPFDASRSIVACAQTVFDVIWNLLESIPEDVEELILPGLGTGYVGIPPEISTISMAFAVRLYLAGGKISQELKNVLIMLFLDQKYRPFIPDKCRVEAEKLGLNWDKISAFDVRTSSLDKLLPMNICI</sequence>
<name>G8JWK9_ERECY</name>
<dbReference type="RefSeq" id="XP_003648041.1">
    <property type="nucleotide sequence ID" value="XM_003647993.1"/>
</dbReference>
<dbReference type="FunCoup" id="G8JWK9">
    <property type="interactions" value="3"/>
</dbReference>
<dbReference type="InterPro" id="IPR028071">
    <property type="entry name" value="Macro-like_dom"/>
</dbReference>
<dbReference type="Proteomes" id="UP000006790">
    <property type="component" value="Chromosome 7"/>
</dbReference>
<dbReference type="Pfam" id="PF14519">
    <property type="entry name" value="Macro_2"/>
    <property type="match status" value="1"/>
</dbReference>
<dbReference type="OMA" id="YIIHCPT"/>
<dbReference type="SMART" id="SM00506">
    <property type="entry name" value="A1pp"/>
    <property type="match status" value="1"/>
</dbReference>
<evidence type="ECO:0000259" key="1">
    <source>
        <dbReference type="PROSITE" id="PS51154"/>
    </source>
</evidence>
<protein>
    <recommendedName>
        <fullName evidence="1">Macro domain-containing protein</fullName>
    </recommendedName>
</protein>
<reference evidence="3" key="1">
    <citation type="journal article" date="2012" name="G3 (Bethesda)">
        <title>Pichia sorbitophila, an interspecies yeast hybrid reveals early steps of genome resolution following polyploidization.</title>
        <authorList>
            <person name="Leh Louis V."/>
            <person name="Despons L."/>
            <person name="Friedrich A."/>
            <person name="Martin T."/>
            <person name="Durrens P."/>
            <person name="Casaregola S."/>
            <person name="Neuveglise C."/>
            <person name="Fairhead C."/>
            <person name="Marck C."/>
            <person name="Cruz J.A."/>
            <person name="Straub M.L."/>
            <person name="Kugler V."/>
            <person name="Sacerdot C."/>
            <person name="Uzunov Z."/>
            <person name="Thierry A."/>
            <person name="Weiss S."/>
            <person name="Bleykasten C."/>
            <person name="De Montigny J."/>
            <person name="Jacques N."/>
            <person name="Jung P."/>
            <person name="Lemaire M."/>
            <person name="Mallet S."/>
            <person name="Morel G."/>
            <person name="Richard G.F."/>
            <person name="Sarkar A."/>
            <person name="Savel G."/>
            <person name="Schacherer J."/>
            <person name="Seret M.L."/>
            <person name="Talla E."/>
            <person name="Samson G."/>
            <person name="Jubin C."/>
            <person name="Poulain J."/>
            <person name="Vacherie B."/>
            <person name="Barbe V."/>
            <person name="Pelletier E."/>
            <person name="Sherman D.J."/>
            <person name="Westhof E."/>
            <person name="Weissenbach J."/>
            <person name="Baret P.V."/>
            <person name="Wincker P."/>
            <person name="Gaillardin C."/>
            <person name="Dujon B."/>
            <person name="Souciet J.L."/>
        </authorList>
    </citation>
    <scope>NUCLEOTIDE SEQUENCE [LARGE SCALE GENOMIC DNA]</scope>
    <source>
        <strain evidence="3">CBS 270.75 / DBVPG 7215 / KCTC 17166 / NRRL Y-17582</strain>
    </source>
</reference>
<dbReference type="STRING" id="931890.G8JWK9"/>
<dbReference type="SUPFAM" id="SSF52949">
    <property type="entry name" value="Macro domain-like"/>
    <property type="match status" value="1"/>
</dbReference>
<dbReference type="HOGENOM" id="CLU_093588_0_0_1"/>
<dbReference type="InterPro" id="IPR043472">
    <property type="entry name" value="Macro_dom-like"/>
</dbReference>
<organism evidence="2 3">
    <name type="scientific">Eremothecium cymbalariae (strain CBS 270.75 / DBVPG 7215 / KCTC 17166 / NRRL Y-17582)</name>
    <name type="common">Yeast</name>
    <dbReference type="NCBI Taxonomy" id="931890"/>
    <lineage>
        <taxon>Eukaryota</taxon>
        <taxon>Fungi</taxon>
        <taxon>Dikarya</taxon>
        <taxon>Ascomycota</taxon>
        <taxon>Saccharomycotina</taxon>
        <taxon>Saccharomycetes</taxon>
        <taxon>Saccharomycetales</taxon>
        <taxon>Saccharomycetaceae</taxon>
        <taxon>Eremothecium</taxon>
    </lineage>
</organism>
<dbReference type="InParanoid" id="G8JWK9"/>
<evidence type="ECO:0000313" key="2">
    <source>
        <dbReference type="EMBL" id="AET41224.1"/>
    </source>
</evidence>
<dbReference type="KEGG" id="erc:Ecym_7398"/>
<dbReference type="GeneID" id="11471443"/>
<proteinExistence type="predicted"/>
<evidence type="ECO:0000313" key="3">
    <source>
        <dbReference type="Proteomes" id="UP000006790"/>
    </source>
</evidence>
<keyword evidence="3" id="KW-1185">Reference proteome</keyword>
<gene>
    <name evidence="2" type="ordered locus">Ecym_7398</name>
</gene>
<dbReference type="eggNOG" id="ENOG502QVAE">
    <property type="taxonomic scope" value="Eukaryota"/>
</dbReference>
<accession>G8JWK9</accession>
<dbReference type="Gene3D" id="3.40.220.10">
    <property type="entry name" value="Leucine Aminopeptidase, subunit E, domain 1"/>
    <property type="match status" value="1"/>
</dbReference>